<reference evidence="5" key="1">
    <citation type="journal article" date="2019" name="Int. J. Syst. Evol. Microbiol.">
        <title>The Global Catalogue of Microorganisms (GCM) 10K type strain sequencing project: providing services to taxonomists for standard genome sequencing and annotation.</title>
        <authorList>
            <consortium name="The Broad Institute Genomics Platform"/>
            <consortium name="The Broad Institute Genome Sequencing Center for Infectious Disease"/>
            <person name="Wu L."/>
            <person name="Ma J."/>
        </authorList>
    </citation>
    <scope>NUCLEOTIDE SEQUENCE [LARGE SCALE GENOMIC DNA]</scope>
    <source>
        <strain evidence="5">YJ-61-S</strain>
    </source>
</reference>
<evidence type="ECO:0000313" key="5">
    <source>
        <dbReference type="Proteomes" id="UP001596043"/>
    </source>
</evidence>
<evidence type="ECO:0000256" key="2">
    <source>
        <dbReference type="SAM" id="SignalP"/>
    </source>
</evidence>
<feature type="domain" description="Secretion system C-terminal sorting" evidence="3">
    <location>
        <begin position="325"/>
        <end position="393"/>
    </location>
</feature>
<dbReference type="InterPro" id="IPR026444">
    <property type="entry name" value="Secre_tail"/>
</dbReference>
<dbReference type="SUPFAM" id="SSF50998">
    <property type="entry name" value="Quinoprotein alcohol dehydrogenase-like"/>
    <property type="match status" value="1"/>
</dbReference>
<gene>
    <name evidence="4" type="ORF">ACFO3O_16605</name>
</gene>
<dbReference type="NCBIfam" id="TIGR04183">
    <property type="entry name" value="Por_Secre_tail"/>
    <property type="match status" value="1"/>
</dbReference>
<evidence type="ECO:0000259" key="3">
    <source>
        <dbReference type="Pfam" id="PF18962"/>
    </source>
</evidence>
<dbReference type="Proteomes" id="UP001596043">
    <property type="component" value="Unassembled WGS sequence"/>
</dbReference>
<name>A0ABV9I0A4_9FLAO</name>
<dbReference type="InterPro" id="IPR011047">
    <property type="entry name" value="Quinoprotein_ADH-like_sf"/>
</dbReference>
<evidence type="ECO:0000256" key="1">
    <source>
        <dbReference type="ARBA" id="ARBA00022729"/>
    </source>
</evidence>
<feature type="signal peptide" evidence="2">
    <location>
        <begin position="1"/>
        <end position="18"/>
    </location>
</feature>
<comment type="caution">
    <text evidence="4">The sequence shown here is derived from an EMBL/GenBank/DDBJ whole genome shotgun (WGS) entry which is preliminary data.</text>
</comment>
<evidence type="ECO:0000313" key="4">
    <source>
        <dbReference type="EMBL" id="MFC4635533.1"/>
    </source>
</evidence>
<sequence length="396" mass="43594">MKKILLIICLFFVLPNFAQNNQIYGISRNNNPNVTYLATVNTFNGQISDISTTSYAIGVANFSFTVDPILGIYYFSDIDSFIGLDMNTGALVHQNPITTSQEPIFQNFMYNEITQEIIGIERGGADSGVYLSKIDPATGIVTPISTSPFADTNTITVAGSALDLQKQWYHIFSDGRILSVDITTGTVVHDPVVDTSEFAYFNNLFFNAADRKLYAIGRNSTPAELFLTQIDPITGDVITISPTSLGESLALEGSALDPISGIYYFKRPNPISMVGVDVITGEEVSETPFDFTQSNGAFFGHYYFGGETAQLLATDEFLIETDVTIFPNPTSDILQVDGNNISRIQVYAFTGQELVNSDYTNEERIQLDVSAYPEGVYFLKVFNNNQASSTLKFIKN</sequence>
<protein>
    <submittedName>
        <fullName evidence="4">T9SS type A sorting domain-containing protein</fullName>
    </submittedName>
</protein>
<proteinExistence type="predicted"/>
<keyword evidence="5" id="KW-1185">Reference proteome</keyword>
<keyword evidence="1 2" id="KW-0732">Signal</keyword>
<dbReference type="Pfam" id="PF18962">
    <property type="entry name" value="Por_Secre_tail"/>
    <property type="match status" value="1"/>
</dbReference>
<feature type="chain" id="PRO_5046085170" evidence="2">
    <location>
        <begin position="19"/>
        <end position="396"/>
    </location>
</feature>
<dbReference type="EMBL" id="JBHSFV010000011">
    <property type="protein sequence ID" value="MFC4635533.1"/>
    <property type="molecule type" value="Genomic_DNA"/>
</dbReference>
<dbReference type="RefSeq" id="WP_379980854.1">
    <property type="nucleotide sequence ID" value="NZ_JBHSFV010000011.1"/>
</dbReference>
<organism evidence="4 5">
    <name type="scientific">Dokdonia ponticola</name>
    <dbReference type="NCBI Taxonomy" id="2041041"/>
    <lineage>
        <taxon>Bacteria</taxon>
        <taxon>Pseudomonadati</taxon>
        <taxon>Bacteroidota</taxon>
        <taxon>Flavobacteriia</taxon>
        <taxon>Flavobacteriales</taxon>
        <taxon>Flavobacteriaceae</taxon>
        <taxon>Dokdonia</taxon>
    </lineage>
</organism>
<accession>A0ABV9I0A4</accession>